<dbReference type="SUPFAM" id="SSF46565">
    <property type="entry name" value="Chaperone J-domain"/>
    <property type="match status" value="1"/>
</dbReference>
<dbReference type="Gene3D" id="2.60.260.20">
    <property type="entry name" value="Urease metallochaperone UreE, N-terminal domain"/>
    <property type="match status" value="2"/>
</dbReference>
<feature type="region of interest" description="Disordered" evidence="2">
    <location>
        <begin position="300"/>
        <end position="321"/>
    </location>
</feature>
<feature type="region of interest" description="Disordered" evidence="2">
    <location>
        <begin position="196"/>
        <end position="254"/>
    </location>
</feature>
<dbReference type="Pfam" id="PF00226">
    <property type="entry name" value="DnaJ"/>
    <property type="match status" value="1"/>
</dbReference>
<keyword evidence="6" id="KW-1185">Reference proteome</keyword>
<gene>
    <name evidence="5" type="ORF">HJC23_005744</name>
</gene>
<dbReference type="InterPro" id="IPR036869">
    <property type="entry name" value="J_dom_sf"/>
</dbReference>
<evidence type="ECO:0000313" key="5">
    <source>
        <dbReference type="EMBL" id="KAL3798183.1"/>
    </source>
</evidence>
<reference evidence="5 6" key="1">
    <citation type="journal article" date="2020" name="G3 (Bethesda)">
        <title>Improved Reference Genome for Cyclotella cryptica CCMP332, a Model for Cell Wall Morphogenesis, Salinity Adaptation, and Lipid Production in Diatoms (Bacillariophyta).</title>
        <authorList>
            <person name="Roberts W.R."/>
            <person name="Downey K.M."/>
            <person name="Ruck E.C."/>
            <person name="Traller J.C."/>
            <person name="Alverson A.J."/>
        </authorList>
    </citation>
    <scope>NUCLEOTIDE SEQUENCE [LARGE SCALE GENOMIC DNA]</scope>
    <source>
        <strain evidence="5 6">CCMP332</strain>
    </source>
</reference>
<dbReference type="Proteomes" id="UP001516023">
    <property type="component" value="Unassembled WGS sequence"/>
</dbReference>
<keyword evidence="1" id="KW-0143">Chaperone</keyword>
<comment type="caution">
    <text evidence="5">The sequence shown here is derived from an EMBL/GenBank/DDBJ whole genome shotgun (WGS) entry which is preliminary data.</text>
</comment>
<dbReference type="PROSITE" id="PS50076">
    <property type="entry name" value="DNAJ_2"/>
    <property type="match status" value="1"/>
</dbReference>
<dbReference type="InterPro" id="IPR002939">
    <property type="entry name" value="DnaJ_C"/>
</dbReference>
<dbReference type="PRINTS" id="PR00625">
    <property type="entry name" value="JDOMAIN"/>
</dbReference>
<dbReference type="EMBL" id="JABMIG020000048">
    <property type="protein sequence ID" value="KAL3798183.1"/>
    <property type="molecule type" value="Genomic_DNA"/>
</dbReference>
<sequence>MEHCPIRKHPHKRPQQPQRHNHSSILTLLLLTTLTLTTTATSKSSFYQTLGIPPTATPTQIKKAYRSLALQHHPDKVPPEQRPQAEHRFKEINKAYEWLSDEKKREMYDRYGEGGMMEGGMYHEGGFAGAGEAQSRGRARQSHGGSGGTRTFHFFGPGSNAGGFSDMFGSSGGNGPSSDFSHVDLNELIRQMMGGVPMGKSCPGEEGYYDRRRQGFGGDASSSSSSFYPNFGQASQKQQRQRPTRHAKQSTKTKDYTRPIDCTLQELCLGCTKKLKVSFPHVGEKIYTVHIRPGWKGGTKIKFPAQPKDDGTSLGRGVQDGRDEGYYPPITFVVREKEHPYLKRKGDDLHWKCTLTTRQSERGAKLRLPLPDGSVLEVQSGAGTRSGETMTVSGRGMLGKSGRKGDVVIEFLVAD</sequence>
<accession>A0ABD3QCW0</accession>
<dbReference type="AlphaFoldDB" id="A0ABD3QCW0"/>
<dbReference type="Pfam" id="PF01556">
    <property type="entry name" value="DnaJ_C"/>
    <property type="match status" value="1"/>
</dbReference>
<organism evidence="5 6">
    <name type="scientific">Cyclotella cryptica</name>
    <dbReference type="NCBI Taxonomy" id="29204"/>
    <lineage>
        <taxon>Eukaryota</taxon>
        <taxon>Sar</taxon>
        <taxon>Stramenopiles</taxon>
        <taxon>Ochrophyta</taxon>
        <taxon>Bacillariophyta</taxon>
        <taxon>Coscinodiscophyceae</taxon>
        <taxon>Thalassiosirophycidae</taxon>
        <taxon>Stephanodiscales</taxon>
        <taxon>Stephanodiscaceae</taxon>
        <taxon>Cyclotella</taxon>
    </lineage>
</organism>
<feature type="compositionally biased region" description="Basic residues" evidence="2">
    <location>
        <begin position="239"/>
        <end position="251"/>
    </location>
</feature>
<dbReference type="CDD" id="cd06257">
    <property type="entry name" value="DnaJ"/>
    <property type="match status" value="1"/>
</dbReference>
<dbReference type="PANTHER" id="PTHR24078">
    <property type="entry name" value="DNAJ HOMOLOG SUBFAMILY C MEMBER"/>
    <property type="match status" value="1"/>
</dbReference>
<feature type="domain" description="J" evidence="4">
    <location>
        <begin position="45"/>
        <end position="112"/>
    </location>
</feature>
<protein>
    <recommendedName>
        <fullName evidence="4">J domain-containing protein</fullName>
    </recommendedName>
</protein>
<dbReference type="InterPro" id="IPR018253">
    <property type="entry name" value="DnaJ_domain_CS"/>
</dbReference>
<evidence type="ECO:0000256" key="1">
    <source>
        <dbReference type="ARBA" id="ARBA00023186"/>
    </source>
</evidence>
<keyword evidence="3" id="KW-0732">Signal</keyword>
<dbReference type="InterPro" id="IPR051339">
    <property type="entry name" value="DnaJ_subfamily_B"/>
</dbReference>
<feature type="signal peptide" evidence="3">
    <location>
        <begin position="1"/>
        <end position="40"/>
    </location>
</feature>
<dbReference type="Gene3D" id="1.10.287.110">
    <property type="entry name" value="DnaJ domain"/>
    <property type="match status" value="1"/>
</dbReference>
<feature type="chain" id="PRO_5044761101" description="J domain-containing protein" evidence="3">
    <location>
        <begin position="41"/>
        <end position="415"/>
    </location>
</feature>
<feature type="region of interest" description="Disordered" evidence="2">
    <location>
        <begin position="127"/>
        <end position="150"/>
    </location>
</feature>
<dbReference type="InterPro" id="IPR001623">
    <property type="entry name" value="DnaJ_domain"/>
</dbReference>
<evidence type="ECO:0000256" key="3">
    <source>
        <dbReference type="SAM" id="SignalP"/>
    </source>
</evidence>
<evidence type="ECO:0000256" key="2">
    <source>
        <dbReference type="SAM" id="MobiDB-lite"/>
    </source>
</evidence>
<proteinExistence type="predicted"/>
<feature type="region of interest" description="Disordered" evidence="2">
    <location>
        <begin position="1"/>
        <end position="21"/>
    </location>
</feature>
<name>A0ABD3QCW0_9STRA</name>
<dbReference type="InterPro" id="IPR008971">
    <property type="entry name" value="HSP40/DnaJ_pept-bd"/>
</dbReference>
<evidence type="ECO:0000259" key="4">
    <source>
        <dbReference type="PROSITE" id="PS50076"/>
    </source>
</evidence>
<dbReference type="SMART" id="SM00271">
    <property type="entry name" value="DnaJ"/>
    <property type="match status" value="1"/>
</dbReference>
<dbReference type="CDD" id="cd10747">
    <property type="entry name" value="DnaJ_C"/>
    <property type="match status" value="1"/>
</dbReference>
<dbReference type="PANTHER" id="PTHR24078:SF553">
    <property type="entry name" value="DNAJ HOMOLOG SUBFAMILY B MEMBER 5"/>
    <property type="match status" value="1"/>
</dbReference>
<evidence type="ECO:0000313" key="6">
    <source>
        <dbReference type="Proteomes" id="UP001516023"/>
    </source>
</evidence>
<dbReference type="PROSITE" id="PS00636">
    <property type="entry name" value="DNAJ_1"/>
    <property type="match status" value="1"/>
</dbReference>
<dbReference type="SUPFAM" id="SSF49493">
    <property type="entry name" value="HSP40/DnaJ peptide-binding domain"/>
    <property type="match status" value="2"/>
</dbReference>